<name>A0ABS5F0Z6_9PROT</name>
<dbReference type="PANTHER" id="PTHR30348">
    <property type="entry name" value="UNCHARACTERIZED PROTEIN YECE"/>
    <property type="match status" value="1"/>
</dbReference>
<sequence>MATGAIRIGISGWTYAAWRGVFYPKGLPQKQELAHAARQFRSVEINGTFYGLQRPESFGRWRDETPEGFVFAIKGSRYITHMRKLRDVETPLANFLASGPLRLGPKLGPILWQFPPRMRFDHGLFRDFLALLPRDTGAAAALARQHDARMDGRAWVDCDVDQPLRHAIEIRHESFRDAGFIDLLREYGAALVTADTVEWPLLMDLTADFVYCRLHGSEQLYASGYGPKALDRWADRIRAWARGAEPADAERVLAPTQPRAAGRDVYLYFDNDAKVRAPADAAALIRRLEAPRAAARRRPAPATRQPASARKASTSALKAAGRSK</sequence>
<organism evidence="2 3">
    <name type="scientific">Plastoroseomonas hellenica</name>
    <dbReference type="NCBI Taxonomy" id="2687306"/>
    <lineage>
        <taxon>Bacteria</taxon>
        <taxon>Pseudomonadati</taxon>
        <taxon>Pseudomonadota</taxon>
        <taxon>Alphaproteobacteria</taxon>
        <taxon>Acetobacterales</taxon>
        <taxon>Acetobacteraceae</taxon>
        <taxon>Plastoroseomonas</taxon>
    </lineage>
</organism>
<evidence type="ECO:0000313" key="3">
    <source>
        <dbReference type="Proteomes" id="UP001196870"/>
    </source>
</evidence>
<dbReference type="Pfam" id="PF01904">
    <property type="entry name" value="DUF72"/>
    <property type="match status" value="1"/>
</dbReference>
<dbReference type="SUPFAM" id="SSF117396">
    <property type="entry name" value="TM1631-like"/>
    <property type="match status" value="1"/>
</dbReference>
<evidence type="ECO:0000256" key="1">
    <source>
        <dbReference type="SAM" id="MobiDB-lite"/>
    </source>
</evidence>
<proteinExistence type="predicted"/>
<protein>
    <submittedName>
        <fullName evidence="2">DUF72 domain-containing protein</fullName>
    </submittedName>
</protein>
<dbReference type="PANTHER" id="PTHR30348:SF4">
    <property type="entry name" value="DUF72 DOMAIN-CONTAINING PROTEIN"/>
    <property type="match status" value="1"/>
</dbReference>
<dbReference type="Gene3D" id="3.20.20.410">
    <property type="entry name" value="Protein of unknown function UPF0759"/>
    <property type="match status" value="1"/>
</dbReference>
<feature type="region of interest" description="Disordered" evidence="1">
    <location>
        <begin position="292"/>
        <end position="324"/>
    </location>
</feature>
<evidence type="ECO:0000313" key="2">
    <source>
        <dbReference type="EMBL" id="MBR0666243.1"/>
    </source>
</evidence>
<dbReference type="InterPro" id="IPR036520">
    <property type="entry name" value="UPF0759_sf"/>
</dbReference>
<keyword evidence="3" id="KW-1185">Reference proteome</keyword>
<dbReference type="EMBL" id="JAAGBB010000021">
    <property type="protein sequence ID" value="MBR0666243.1"/>
    <property type="molecule type" value="Genomic_DNA"/>
</dbReference>
<feature type="compositionally biased region" description="Low complexity" evidence="1">
    <location>
        <begin position="300"/>
        <end position="310"/>
    </location>
</feature>
<accession>A0ABS5F0Z6</accession>
<dbReference type="RefSeq" id="WP_211853917.1">
    <property type="nucleotide sequence ID" value="NZ_JAAGBB010000021.1"/>
</dbReference>
<dbReference type="InterPro" id="IPR002763">
    <property type="entry name" value="DUF72"/>
</dbReference>
<reference evidence="3" key="1">
    <citation type="journal article" date="2021" name="Syst. Appl. Microbiol.">
        <title>Roseomonas hellenica sp. nov., isolated from roots of wild-growing Alkanna tinctoria.</title>
        <authorList>
            <person name="Rat A."/>
            <person name="Naranjo H.D."/>
            <person name="Lebbe L."/>
            <person name="Cnockaert M."/>
            <person name="Krigas N."/>
            <person name="Grigoriadou K."/>
            <person name="Maloupa E."/>
            <person name="Willems A."/>
        </authorList>
    </citation>
    <scope>NUCLEOTIDE SEQUENCE [LARGE SCALE GENOMIC DNA]</scope>
    <source>
        <strain evidence="3">LMG 31523</strain>
    </source>
</reference>
<gene>
    <name evidence="2" type="ORF">GXW71_17915</name>
</gene>
<comment type="caution">
    <text evidence="2">The sequence shown here is derived from an EMBL/GenBank/DDBJ whole genome shotgun (WGS) entry which is preliminary data.</text>
</comment>
<dbReference type="Proteomes" id="UP001196870">
    <property type="component" value="Unassembled WGS sequence"/>
</dbReference>